<name>A0A9P5X055_9AGAR</name>
<feature type="transmembrane region" description="Helical" evidence="1">
    <location>
        <begin position="16"/>
        <end position="36"/>
    </location>
</feature>
<feature type="transmembrane region" description="Helical" evidence="1">
    <location>
        <begin position="176"/>
        <end position="196"/>
    </location>
</feature>
<protein>
    <submittedName>
        <fullName evidence="2">Uncharacterized protein</fullName>
    </submittedName>
</protein>
<feature type="transmembrane region" description="Helical" evidence="1">
    <location>
        <begin position="82"/>
        <end position="108"/>
    </location>
</feature>
<keyword evidence="3" id="KW-1185">Reference proteome</keyword>
<evidence type="ECO:0000313" key="2">
    <source>
        <dbReference type="EMBL" id="KAF9441782.1"/>
    </source>
</evidence>
<keyword evidence="1" id="KW-1133">Transmembrane helix</keyword>
<evidence type="ECO:0000313" key="3">
    <source>
        <dbReference type="Proteomes" id="UP000807342"/>
    </source>
</evidence>
<keyword evidence="1" id="KW-0812">Transmembrane</keyword>
<gene>
    <name evidence="2" type="ORF">P691DRAFT_779677</name>
</gene>
<feature type="transmembrane region" description="Helical" evidence="1">
    <location>
        <begin position="48"/>
        <end position="70"/>
    </location>
</feature>
<dbReference type="Proteomes" id="UP000807342">
    <property type="component" value="Unassembled WGS sequence"/>
</dbReference>
<proteinExistence type="predicted"/>
<evidence type="ECO:0000256" key="1">
    <source>
        <dbReference type="SAM" id="Phobius"/>
    </source>
</evidence>
<dbReference type="OrthoDB" id="2681239at2759"/>
<organism evidence="2 3">
    <name type="scientific">Macrolepiota fuliginosa MF-IS2</name>
    <dbReference type="NCBI Taxonomy" id="1400762"/>
    <lineage>
        <taxon>Eukaryota</taxon>
        <taxon>Fungi</taxon>
        <taxon>Dikarya</taxon>
        <taxon>Basidiomycota</taxon>
        <taxon>Agaricomycotina</taxon>
        <taxon>Agaricomycetes</taxon>
        <taxon>Agaricomycetidae</taxon>
        <taxon>Agaricales</taxon>
        <taxon>Agaricineae</taxon>
        <taxon>Agaricaceae</taxon>
        <taxon>Macrolepiota</taxon>
    </lineage>
</organism>
<dbReference type="EMBL" id="MU151789">
    <property type="protein sequence ID" value="KAF9441782.1"/>
    <property type="molecule type" value="Genomic_DNA"/>
</dbReference>
<dbReference type="AlphaFoldDB" id="A0A9P5X055"/>
<keyword evidence="1" id="KW-0472">Membrane</keyword>
<comment type="caution">
    <text evidence="2">The sequence shown here is derived from an EMBL/GenBank/DDBJ whole genome shotgun (WGS) entry which is preliminary data.</text>
</comment>
<reference evidence="2" key="1">
    <citation type="submission" date="2020-11" db="EMBL/GenBank/DDBJ databases">
        <authorList>
            <consortium name="DOE Joint Genome Institute"/>
            <person name="Ahrendt S."/>
            <person name="Riley R."/>
            <person name="Andreopoulos W."/>
            <person name="Labutti K."/>
            <person name="Pangilinan J."/>
            <person name="Ruiz-Duenas F.J."/>
            <person name="Barrasa J.M."/>
            <person name="Sanchez-Garcia M."/>
            <person name="Camarero S."/>
            <person name="Miyauchi S."/>
            <person name="Serrano A."/>
            <person name="Linde D."/>
            <person name="Babiker R."/>
            <person name="Drula E."/>
            <person name="Ayuso-Fernandez I."/>
            <person name="Pacheco R."/>
            <person name="Padilla G."/>
            <person name="Ferreira P."/>
            <person name="Barriuso J."/>
            <person name="Kellner H."/>
            <person name="Castanera R."/>
            <person name="Alfaro M."/>
            <person name="Ramirez L."/>
            <person name="Pisabarro A.G."/>
            <person name="Kuo A."/>
            <person name="Tritt A."/>
            <person name="Lipzen A."/>
            <person name="He G."/>
            <person name="Yan M."/>
            <person name="Ng V."/>
            <person name="Cullen D."/>
            <person name="Martin F."/>
            <person name="Rosso M.-N."/>
            <person name="Henrissat B."/>
            <person name="Hibbett D."/>
            <person name="Martinez A.T."/>
            <person name="Grigoriev I.V."/>
        </authorList>
    </citation>
    <scope>NUCLEOTIDE SEQUENCE</scope>
    <source>
        <strain evidence="2">MF-IS2</strain>
    </source>
</reference>
<accession>A0A9P5X055</accession>
<feature type="transmembrane region" description="Helical" evidence="1">
    <location>
        <begin position="128"/>
        <end position="156"/>
    </location>
</feature>
<sequence>MEVTLIWKAEWNTMKGIYIVSRYLPFIDVPIALIFGMNEGLSVEGCKVLYTFITWMFGIGQATADLILALRTWVVWRKTRRVGLWLTVCYIAVWVVILTGLGLQLKIITYAPSPVPRLIGCVVRDPTVVWTIVYAAATIYYAIMLVLMLIPAISAWKSGASAYSSGLVRAMYSDGVIFYIYIFVLSLLNLIVIVKLPVRHTVMYAMYCSA</sequence>